<feature type="domain" description="Ras-associating" evidence="1">
    <location>
        <begin position="293"/>
        <end position="382"/>
    </location>
</feature>
<dbReference type="GO" id="GO:0007165">
    <property type="term" value="P:signal transduction"/>
    <property type="evidence" value="ECO:0007669"/>
    <property type="project" value="InterPro"/>
</dbReference>
<dbReference type="InterPro" id="IPR029071">
    <property type="entry name" value="Ubiquitin-like_domsf"/>
</dbReference>
<dbReference type="GO" id="GO:0030139">
    <property type="term" value="C:endocytic vesicle"/>
    <property type="evidence" value="ECO:0007669"/>
    <property type="project" value="TreeGrafter"/>
</dbReference>
<dbReference type="InterPro" id="IPR037191">
    <property type="entry name" value="VPS9_dom_sf"/>
</dbReference>
<dbReference type="RefSeq" id="XP_009065743.1">
    <property type="nucleotide sequence ID" value="XM_009067495.1"/>
</dbReference>
<accession>V4B4X1</accession>
<dbReference type="CDD" id="cd01776">
    <property type="entry name" value="RA_Rin"/>
    <property type="match status" value="1"/>
</dbReference>
<protein>
    <recommendedName>
        <fullName evidence="5">VPS9 domain-containing protein</fullName>
    </recommendedName>
</protein>
<dbReference type="PANTHER" id="PTHR23101:SF104">
    <property type="entry name" value="PROTEIN SPRINT"/>
    <property type="match status" value="1"/>
</dbReference>
<dbReference type="PROSITE" id="PS51205">
    <property type="entry name" value="VPS9"/>
    <property type="match status" value="1"/>
</dbReference>
<dbReference type="Proteomes" id="UP000030746">
    <property type="component" value="Unassembled WGS sequence"/>
</dbReference>
<dbReference type="AlphaFoldDB" id="V4B4X1"/>
<dbReference type="Pfam" id="PF00788">
    <property type="entry name" value="RA"/>
    <property type="match status" value="1"/>
</dbReference>
<evidence type="ECO:0000259" key="1">
    <source>
        <dbReference type="PROSITE" id="PS50200"/>
    </source>
</evidence>
<organism evidence="3 4">
    <name type="scientific">Lottia gigantea</name>
    <name type="common">Giant owl limpet</name>
    <dbReference type="NCBI Taxonomy" id="225164"/>
    <lineage>
        <taxon>Eukaryota</taxon>
        <taxon>Metazoa</taxon>
        <taxon>Spiralia</taxon>
        <taxon>Lophotrochozoa</taxon>
        <taxon>Mollusca</taxon>
        <taxon>Gastropoda</taxon>
        <taxon>Patellogastropoda</taxon>
        <taxon>Lottioidea</taxon>
        <taxon>Lottiidae</taxon>
        <taxon>Lottia</taxon>
    </lineage>
</organism>
<reference evidence="3 4" key="1">
    <citation type="journal article" date="2013" name="Nature">
        <title>Insights into bilaterian evolution from three spiralian genomes.</title>
        <authorList>
            <person name="Simakov O."/>
            <person name="Marletaz F."/>
            <person name="Cho S.J."/>
            <person name="Edsinger-Gonzales E."/>
            <person name="Havlak P."/>
            <person name="Hellsten U."/>
            <person name="Kuo D.H."/>
            <person name="Larsson T."/>
            <person name="Lv J."/>
            <person name="Arendt D."/>
            <person name="Savage R."/>
            <person name="Osoegawa K."/>
            <person name="de Jong P."/>
            <person name="Grimwood J."/>
            <person name="Chapman J.A."/>
            <person name="Shapiro H."/>
            <person name="Aerts A."/>
            <person name="Otillar R.P."/>
            <person name="Terry A.Y."/>
            <person name="Boore J.L."/>
            <person name="Grigoriev I.V."/>
            <person name="Lindberg D.R."/>
            <person name="Seaver E.C."/>
            <person name="Weisblat D.A."/>
            <person name="Putnam N.H."/>
            <person name="Rokhsar D.S."/>
        </authorList>
    </citation>
    <scope>NUCLEOTIDE SEQUENCE [LARGE SCALE GENOMIC DNA]</scope>
</reference>
<dbReference type="CTD" id="20250179"/>
<name>V4B4X1_LOTGI</name>
<evidence type="ECO:0008006" key="5">
    <source>
        <dbReference type="Google" id="ProtNLM"/>
    </source>
</evidence>
<dbReference type="OMA" id="MSFIHIV"/>
<sequence>MVSQSSTQSTLNKGPGAKIKEYIFRLSQDRSLIFGSTIDNFVRCTLEGQETNPQIVMRNVRQFMSGIKNYLIKHGEGELQDMIERERSKLGSSEILNIDSLIESALHVCVIRPLKHYIYKLFVQQYNRNGNLELMSSNIKYARNKTAEEIGIKPGIKPPEGSDMELIKHYLDKMQKTYSPVKKLENLLAATTTIYQCAKGKQCLPNRGPGSLGADDFLPVLIYVIVHSGMVSAEIEADYMWGLLHPTLQNGEGGYYLTTFSSAVLVLRNFRQTYEMNLQQQHLLRLPSISDMQGFLKIAIPDELKDSITWKTLPVRPTMNTKDVRAMIAHKFKVTNPQDYGLFLLLNGTENALADNVCPQLIKSEHRTKGEDCYFAYKRIAANIAWPKNLKRPSIGQIFGSPRET</sequence>
<dbReference type="Gene3D" id="1.20.1050.80">
    <property type="entry name" value="VPS9 domain"/>
    <property type="match status" value="1"/>
</dbReference>
<evidence type="ECO:0000259" key="2">
    <source>
        <dbReference type="PROSITE" id="PS51205"/>
    </source>
</evidence>
<proteinExistence type="predicted"/>
<dbReference type="GO" id="GO:0031267">
    <property type="term" value="F:small GTPase binding"/>
    <property type="evidence" value="ECO:0007669"/>
    <property type="project" value="TreeGrafter"/>
</dbReference>
<feature type="domain" description="VPS9" evidence="2">
    <location>
        <begin position="126"/>
        <end position="276"/>
    </location>
</feature>
<dbReference type="SUPFAM" id="SSF54236">
    <property type="entry name" value="Ubiquitin-like"/>
    <property type="match status" value="1"/>
</dbReference>
<dbReference type="PROSITE" id="PS50200">
    <property type="entry name" value="RA"/>
    <property type="match status" value="1"/>
</dbReference>
<dbReference type="PANTHER" id="PTHR23101">
    <property type="entry name" value="RAB GDP/GTP EXCHANGE FACTOR"/>
    <property type="match status" value="1"/>
</dbReference>
<dbReference type="GeneID" id="20250179"/>
<gene>
    <name evidence="3" type="ORF">LOTGIDRAFT_236523</name>
</gene>
<dbReference type="Pfam" id="PF23268">
    <property type="entry name" value="RIN1"/>
    <property type="match status" value="1"/>
</dbReference>
<dbReference type="KEGG" id="lgi:LOTGIDRAFT_236523"/>
<dbReference type="HOGENOM" id="CLU_009604_1_0_1"/>
<dbReference type="InterPro" id="IPR003123">
    <property type="entry name" value="VPS9"/>
</dbReference>
<evidence type="ECO:0000313" key="4">
    <source>
        <dbReference type="Proteomes" id="UP000030746"/>
    </source>
</evidence>
<dbReference type="GO" id="GO:0005085">
    <property type="term" value="F:guanyl-nucleotide exchange factor activity"/>
    <property type="evidence" value="ECO:0007669"/>
    <property type="project" value="InterPro"/>
</dbReference>
<dbReference type="STRING" id="225164.V4B4X1"/>
<keyword evidence="4" id="KW-1185">Reference proteome</keyword>
<dbReference type="GO" id="GO:0005829">
    <property type="term" value="C:cytosol"/>
    <property type="evidence" value="ECO:0007669"/>
    <property type="project" value="TreeGrafter"/>
</dbReference>
<evidence type="ECO:0000313" key="3">
    <source>
        <dbReference type="EMBL" id="ESO83484.1"/>
    </source>
</evidence>
<dbReference type="OrthoDB" id="21085at2759"/>
<dbReference type="InterPro" id="IPR000159">
    <property type="entry name" value="RA_dom"/>
</dbReference>
<dbReference type="Pfam" id="PF02204">
    <property type="entry name" value="VPS9"/>
    <property type="match status" value="1"/>
</dbReference>
<dbReference type="SMART" id="SM00314">
    <property type="entry name" value="RA"/>
    <property type="match status" value="1"/>
</dbReference>
<dbReference type="GO" id="GO:0016192">
    <property type="term" value="P:vesicle-mediated transport"/>
    <property type="evidence" value="ECO:0007669"/>
    <property type="project" value="InterPro"/>
</dbReference>
<dbReference type="SMART" id="SM00167">
    <property type="entry name" value="VPS9"/>
    <property type="match status" value="1"/>
</dbReference>
<dbReference type="InterPro" id="IPR045046">
    <property type="entry name" value="Vps9-like"/>
</dbReference>
<dbReference type="SUPFAM" id="SSF109993">
    <property type="entry name" value="VPS9 domain"/>
    <property type="match status" value="1"/>
</dbReference>
<dbReference type="EMBL" id="KB203660">
    <property type="protein sequence ID" value="ESO83484.1"/>
    <property type="molecule type" value="Genomic_DNA"/>
</dbReference>